<proteinExistence type="predicted"/>
<dbReference type="EMBL" id="JAFHDT010000007">
    <property type="protein sequence ID" value="KAI7808073.1"/>
    <property type="molecule type" value="Genomic_DNA"/>
</dbReference>
<accession>A0A9W7WTK0</accession>
<protein>
    <submittedName>
        <fullName evidence="2">Coiled-coil domain-containing protein 122-like</fullName>
    </submittedName>
</protein>
<evidence type="ECO:0000313" key="3">
    <source>
        <dbReference type="Proteomes" id="UP001059041"/>
    </source>
</evidence>
<evidence type="ECO:0000256" key="1">
    <source>
        <dbReference type="SAM" id="Coils"/>
    </source>
</evidence>
<reference evidence="2" key="1">
    <citation type="submission" date="2021-02" db="EMBL/GenBank/DDBJ databases">
        <title>Comparative genomics reveals that relaxation of natural selection precedes convergent phenotypic evolution of cavefish.</title>
        <authorList>
            <person name="Peng Z."/>
        </authorList>
    </citation>
    <scope>NUCLEOTIDE SEQUENCE</scope>
    <source>
        <tissue evidence="2">Muscle</tissue>
    </source>
</reference>
<evidence type="ECO:0000313" key="2">
    <source>
        <dbReference type="EMBL" id="KAI7808073.1"/>
    </source>
</evidence>
<dbReference type="Proteomes" id="UP001059041">
    <property type="component" value="Linkage Group LG7"/>
</dbReference>
<organism evidence="2 3">
    <name type="scientific">Triplophysa rosa</name>
    <name type="common">Cave loach</name>
    <dbReference type="NCBI Taxonomy" id="992332"/>
    <lineage>
        <taxon>Eukaryota</taxon>
        <taxon>Metazoa</taxon>
        <taxon>Chordata</taxon>
        <taxon>Craniata</taxon>
        <taxon>Vertebrata</taxon>
        <taxon>Euteleostomi</taxon>
        <taxon>Actinopterygii</taxon>
        <taxon>Neopterygii</taxon>
        <taxon>Teleostei</taxon>
        <taxon>Ostariophysi</taxon>
        <taxon>Cypriniformes</taxon>
        <taxon>Nemacheilidae</taxon>
        <taxon>Triplophysa</taxon>
    </lineage>
</organism>
<dbReference type="AlphaFoldDB" id="A0A9W7WTK0"/>
<sequence length="257" mass="30268">REQKFPLCETLQDAIHQGASRARELTHKQHTLHTLQVSLSEMEQRCRLLYSDLQHKERNISVVLCDTENLQNNIMSLETQIHNILLENLQLRHSTEEQSENSRSLLAGYTVYRTKLEKFKESVCAVERQTDVYKQLKEKELHVSKLTQTLDELKDDLQNPEGKSVRQAQKEIDLLRANIRSSRQTARARKAHLKRERESHTQLRKDIEIENRRCDAIMKRLHCQLKKVQSQHRQLSTDVTDMKKELEDLKSQQTARS</sequence>
<keyword evidence="1" id="KW-0175">Coiled coil</keyword>
<feature type="coiled-coil region" evidence="1">
    <location>
        <begin position="39"/>
        <end position="87"/>
    </location>
</feature>
<keyword evidence="3" id="KW-1185">Reference proteome</keyword>
<name>A0A9W7WTK0_TRIRA</name>
<comment type="caution">
    <text evidence="2">The sequence shown here is derived from an EMBL/GenBank/DDBJ whole genome shotgun (WGS) entry which is preliminary data.</text>
</comment>
<feature type="non-terminal residue" evidence="2">
    <location>
        <position position="257"/>
    </location>
</feature>
<feature type="coiled-coil region" evidence="1">
    <location>
        <begin position="136"/>
        <end position="252"/>
    </location>
</feature>
<gene>
    <name evidence="2" type="ORF">IRJ41_015576</name>
</gene>